<reference evidence="1" key="2">
    <citation type="submission" date="2024-10" db="UniProtKB">
        <authorList>
            <consortium name="EnsemblProtists"/>
        </authorList>
    </citation>
    <scope>IDENTIFICATION</scope>
</reference>
<sequence length="336" mass="37714">MNHSNTTRACPVTVRSTRCNYPLHLGASCDRLRWGHADRCELQRLPDAVAASTHLFAMLAVSRAAIDPLLPHWLEHYSRLGIDLTSRAMLVLHAPHCEGSRGLNETLAALRVHGVRQPRMFLETWSSTIKTSLATAYFRQVPASGYLMRADSDEFFAFPCELLAELEADPRGLAVRGTMIDRVAADWSMPAVAPLGARSLSAQYPRRCRFTLCAWEENEDKWMLLPATDARGERVAFKSSASLKRGLALRYLRWAFSHYRFTEAAVALTLRKSEEYSHEGQRESKLRGLASNGRVQHYRWLFKEVFAGRSGAGGGFEISDRMRAKFGHVCAAPFGE</sequence>
<dbReference type="EnsemblProtists" id="EOD22760">
    <property type="protein sequence ID" value="EOD22760"/>
    <property type="gene ID" value="EMIHUDRAFT_447652"/>
</dbReference>
<evidence type="ECO:0000313" key="1">
    <source>
        <dbReference type="EnsemblProtists" id="EOD22760"/>
    </source>
</evidence>
<reference evidence="2" key="1">
    <citation type="journal article" date="2013" name="Nature">
        <title>Pan genome of the phytoplankton Emiliania underpins its global distribution.</title>
        <authorList>
            <person name="Read B.A."/>
            <person name="Kegel J."/>
            <person name="Klute M.J."/>
            <person name="Kuo A."/>
            <person name="Lefebvre S.C."/>
            <person name="Maumus F."/>
            <person name="Mayer C."/>
            <person name="Miller J."/>
            <person name="Monier A."/>
            <person name="Salamov A."/>
            <person name="Young J."/>
            <person name="Aguilar M."/>
            <person name="Claverie J.M."/>
            <person name="Frickenhaus S."/>
            <person name="Gonzalez K."/>
            <person name="Herman E.K."/>
            <person name="Lin Y.C."/>
            <person name="Napier J."/>
            <person name="Ogata H."/>
            <person name="Sarno A.F."/>
            <person name="Shmutz J."/>
            <person name="Schroeder D."/>
            <person name="de Vargas C."/>
            <person name="Verret F."/>
            <person name="von Dassow P."/>
            <person name="Valentin K."/>
            <person name="Van de Peer Y."/>
            <person name="Wheeler G."/>
            <person name="Dacks J.B."/>
            <person name="Delwiche C.F."/>
            <person name="Dyhrman S.T."/>
            <person name="Glockner G."/>
            <person name="John U."/>
            <person name="Richards T."/>
            <person name="Worden A.Z."/>
            <person name="Zhang X."/>
            <person name="Grigoriev I.V."/>
            <person name="Allen A.E."/>
            <person name="Bidle K."/>
            <person name="Borodovsky M."/>
            <person name="Bowler C."/>
            <person name="Brownlee C."/>
            <person name="Cock J.M."/>
            <person name="Elias M."/>
            <person name="Gladyshev V.N."/>
            <person name="Groth M."/>
            <person name="Guda C."/>
            <person name="Hadaegh A."/>
            <person name="Iglesias-Rodriguez M.D."/>
            <person name="Jenkins J."/>
            <person name="Jones B.M."/>
            <person name="Lawson T."/>
            <person name="Leese F."/>
            <person name="Lindquist E."/>
            <person name="Lobanov A."/>
            <person name="Lomsadze A."/>
            <person name="Malik S.B."/>
            <person name="Marsh M.E."/>
            <person name="Mackinder L."/>
            <person name="Mock T."/>
            <person name="Mueller-Roeber B."/>
            <person name="Pagarete A."/>
            <person name="Parker M."/>
            <person name="Probert I."/>
            <person name="Quesneville H."/>
            <person name="Raines C."/>
            <person name="Rensing S.A."/>
            <person name="Riano-Pachon D.M."/>
            <person name="Richier S."/>
            <person name="Rokitta S."/>
            <person name="Shiraiwa Y."/>
            <person name="Soanes D.M."/>
            <person name="van der Giezen M."/>
            <person name="Wahlund T.M."/>
            <person name="Williams B."/>
            <person name="Wilson W."/>
            <person name="Wolfe G."/>
            <person name="Wurch L.L."/>
        </authorList>
    </citation>
    <scope>NUCLEOTIDE SEQUENCE</scope>
</reference>
<proteinExistence type="predicted"/>
<dbReference type="HOGENOM" id="CLU_827495_0_0_1"/>
<dbReference type="RefSeq" id="XP_005775189.1">
    <property type="nucleotide sequence ID" value="XM_005775132.1"/>
</dbReference>
<dbReference type="GeneID" id="17268307"/>
<accession>A0A0D3JGX5</accession>
<evidence type="ECO:0000313" key="2">
    <source>
        <dbReference type="Proteomes" id="UP000013827"/>
    </source>
</evidence>
<organism evidence="1 2">
    <name type="scientific">Emiliania huxleyi (strain CCMP1516)</name>
    <dbReference type="NCBI Taxonomy" id="280463"/>
    <lineage>
        <taxon>Eukaryota</taxon>
        <taxon>Haptista</taxon>
        <taxon>Haptophyta</taxon>
        <taxon>Prymnesiophyceae</taxon>
        <taxon>Isochrysidales</taxon>
        <taxon>Noelaerhabdaceae</taxon>
        <taxon>Emiliania</taxon>
    </lineage>
</organism>
<dbReference type="PaxDb" id="2903-EOD22760"/>
<dbReference type="Proteomes" id="UP000013827">
    <property type="component" value="Unassembled WGS sequence"/>
</dbReference>
<name>A0A0D3JGX5_EMIH1</name>
<keyword evidence="2" id="KW-1185">Reference proteome</keyword>
<dbReference type="AlphaFoldDB" id="A0A0D3JGX5"/>
<protein>
    <recommendedName>
        <fullName evidence="3">Hexosyltransferase</fullName>
    </recommendedName>
</protein>
<evidence type="ECO:0008006" key="3">
    <source>
        <dbReference type="Google" id="ProtNLM"/>
    </source>
</evidence>
<dbReference type="KEGG" id="ehx:EMIHUDRAFT_447652"/>